<accession>A0ABV7TXK0</accession>
<sequence length="116" mass="13240">MESKWKRLVDFNGDEEMPRGTLFKFPAIYPFEDAVVMMLCMNPGNVDFPMSLVAITGYKAGINPYQNLPGVCITGSGDNRHFDIQWLIMNWSYWVYPDCDVGSVLVRNIPLNVDEI</sequence>
<dbReference type="InterPro" id="IPR029077">
    <property type="entry name" value="Imm45"/>
</dbReference>
<comment type="caution">
    <text evidence="2">The sequence shown here is derived from an EMBL/GenBank/DDBJ whole genome shotgun (WGS) entry which is preliminary data.</text>
</comment>
<dbReference type="Proteomes" id="UP001595636">
    <property type="component" value="Unassembled WGS sequence"/>
</dbReference>
<dbReference type="RefSeq" id="WP_390281187.1">
    <property type="nucleotide sequence ID" value="NZ_JBHRYH010000045.1"/>
</dbReference>
<reference evidence="3" key="1">
    <citation type="journal article" date="2019" name="Int. J. Syst. Evol. Microbiol.">
        <title>The Global Catalogue of Microorganisms (GCM) 10K type strain sequencing project: providing services to taxonomists for standard genome sequencing and annotation.</title>
        <authorList>
            <consortium name="The Broad Institute Genomics Platform"/>
            <consortium name="The Broad Institute Genome Sequencing Center for Infectious Disease"/>
            <person name="Wu L."/>
            <person name="Ma J."/>
        </authorList>
    </citation>
    <scope>NUCLEOTIDE SEQUENCE [LARGE SCALE GENOMIC DNA]</scope>
    <source>
        <strain evidence="3">KCTC 42195</strain>
    </source>
</reference>
<dbReference type="EMBL" id="JBHRYH010000045">
    <property type="protein sequence ID" value="MFC3627493.1"/>
    <property type="molecule type" value="Genomic_DNA"/>
</dbReference>
<evidence type="ECO:0000259" key="1">
    <source>
        <dbReference type="Pfam" id="PF15572"/>
    </source>
</evidence>
<organism evidence="2 3">
    <name type="scientific">Vogesella amnigena</name>
    <dbReference type="NCBI Taxonomy" id="1507449"/>
    <lineage>
        <taxon>Bacteria</taxon>
        <taxon>Pseudomonadati</taxon>
        <taxon>Pseudomonadota</taxon>
        <taxon>Betaproteobacteria</taxon>
        <taxon>Neisseriales</taxon>
        <taxon>Chromobacteriaceae</taxon>
        <taxon>Vogesella</taxon>
    </lineage>
</organism>
<evidence type="ECO:0000313" key="3">
    <source>
        <dbReference type="Proteomes" id="UP001595636"/>
    </source>
</evidence>
<dbReference type="Pfam" id="PF15572">
    <property type="entry name" value="Imm45"/>
    <property type="match status" value="1"/>
</dbReference>
<feature type="domain" description="Immunity protein 45" evidence="1">
    <location>
        <begin position="15"/>
        <end position="106"/>
    </location>
</feature>
<protein>
    <submittedName>
        <fullName evidence="2">Imm45 family immunity protein</fullName>
    </submittedName>
</protein>
<evidence type="ECO:0000313" key="2">
    <source>
        <dbReference type="EMBL" id="MFC3627493.1"/>
    </source>
</evidence>
<gene>
    <name evidence="2" type="primary">imm45</name>
    <name evidence="2" type="ORF">ACFOKJ_15345</name>
</gene>
<keyword evidence="3" id="KW-1185">Reference proteome</keyword>
<name>A0ABV7TXK0_9NEIS</name>
<proteinExistence type="predicted"/>